<dbReference type="AlphaFoldDB" id="A0A4S4LIJ8"/>
<dbReference type="OrthoDB" id="3259865at2759"/>
<sequence>MRPSNQERGQRDRTSMSDPWAILSSYEVRRRPDPNTQSSFRAASASLEDALSRLQHIRNTLRDLEANGSIVQHRPGEASGTDVGPAHAAIVLSEDDLSTLDPEALRNRLDELGATLPQYIRSAASIIRNLTHRTADYLQDARVSSQASAQRQTAEGLVNITQHPTTLSIRNPSAIQTLMSRSLTPPHTQTSNAASGRFIRPRRNSNPFAEGVTVYRRQEIIRDDDPASTTLGRRVASRAAAAGRSLTETTRVDQRMRASGNSALSSSDHFYPPLAVSGSTNASHVPGRTRVPHIPSRRVPLLEHGLLENARSHIDDSEGSETEVDDSIERLTASNDAEGPRRMAGMRQRSESDGPSRPALRPVSPDSPELANSTGFSSPVASPRREENQAITSLRVREMRERLDRISNALTNAPRDRRLSSSFTDRDLNGDLFTQFIPNAEGRENTYGEFIETDEGRTYRVRRRVNANGEEQIHRIRTDEWWADDDDFADSVFTSGPSVLSGGRRTAAERVFERLPGSMSWGQSLQNESSTSGTSSGSGIEVGRPSRRIGRNHDRVPEPTSHNTEEGSPITTRRRRGWARLNADGDEVPTDEEEEIERNRTEQRIRNSRSAFNNAFATSRARLEYLAPTTRNVFIYGAEESEEGSSDATRIRLHLPGQVHRRVQQLANSARDGLATENVTEQESLGTLEPYYLCPLPTPLELMTLDLHSPKPKHRQMSQPKGLTVSYESEMAAR</sequence>
<feature type="compositionally biased region" description="Polar residues" evidence="1">
    <location>
        <begin position="370"/>
        <end position="380"/>
    </location>
</feature>
<evidence type="ECO:0000256" key="1">
    <source>
        <dbReference type="SAM" id="MobiDB-lite"/>
    </source>
</evidence>
<feature type="compositionally biased region" description="Polar residues" evidence="1">
    <location>
        <begin position="181"/>
        <end position="194"/>
    </location>
</feature>
<organism evidence="2 3">
    <name type="scientific">Phellinidium pouzarii</name>
    <dbReference type="NCBI Taxonomy" id="167371"/>
    <lineage>
        <taxon>Eukaryota</taxon>
        <taxon>Fungi</taxon>
        <taxon>Dikarya</taxon>
        <taxon>Basidiomycota</taxon>
        <taxon>Agaricomycotina</taxon>
        <taxon>Agaricomycetes</taxon>
        <taxon>Hymenochaetales</taxon>
        <taxon>Hymenochaetaceae</taxon>
        <taxon>Phellinidium</taxon>
    </lineage>
</organism>
<evidence type="ECO:0000313" key="3">
    <source>
        <dbReference type="Proteomes" id="UP000308199"/>
    </source>
</evidence>
<feature type="compositionally biased region" description="Low complexity" evidence="1">
    <location>
        <begin position="232"/>
        <end position="245"/>
    </location>
</feature>
<feature type="region of interest" description="Disordered" evidence="1">
    <location>
        <begin position="709"/>
        <end position="734"/>
    </location>
</feature>
<keyword evidence="3" id="KW-1185">Reference proteome</keyword>
<feature type="compositionally biased region" description="Low complexity" evidence="1">
    <location>
        <begin position="529"/>
        <end position="539"/>
    </location>
</feature>
<feature type="region of interest" description="Disordered" evidence="1">
    <location>
        <begin position="310"/>
        <end position="391"/>
    </location>
</feature>
<accession>A0A4S4LIJ8</accession>
<feature type="compositionally biased region" description="Polar residues" evidence="1">
    <location>
        <begin position="259"/>
        <end position="268"/>
    </location>
</feature>
<protein>
    <submittedName>
        <fullName evidence="2">Uncharacterized protein</fullName>
    </submittedName>
</protein>
<dbReference type="Proteomes" id="UP000308199">
    <property type="component" value="Unassembled WGS sequence"/>
</dbReference>
<dbReference type="EMBL" id="SGPK01000008">
    <property type="protein sequence ID" value="THH11769.1"/>
    <property type="molecule type" value="Genomic_DNA"/>
</dbReference>
<feature type="region of interest" description="Disordered" evidence="1">
    <location>
        <begin position="1"/>
        <end position="20"/>
    </location>
</feature>
<feature type="region of interest" description="Disordered" evidence="1">
    <location>
        <begin position="518"/>
        <end position="602"/>
    </location>
</feature>
<proteinExistence type="predicted"/>
<reference evidence="2 3" key="1">
    <citation type="submission" date="2019-02" db="EMBL/GenBank/DDBJ databases">
        <title>Genome sequencing of the rare red list fungi Phellinidium pouzarii.</title>
        <authorList>
            <person name="Buettner E."/>
            <person name="Kellner H."/>
        </authorList>
    </citation>
    <scope>NUCLEOTIDE SEQUENCE [LARGE SCALE GENOMIC DNA]</scope>
    <source>
        <strain evidence="2 3">DSM 108285</strain>
    </source>
</reference>
<feature type="compositionally biased region" description="Acidic residues" evidence="1">
    <location>
        <begin position="317"/>
        <end position="326"/>
    </location>
</feature>
<feature type="region of interest" description="Disordered" evidence="1">
    <location>
        <begin position="181"/>
        <end position="211"/>
    </location>
</feature>
<feature type="region of interest" description="Disordered" evidence="1">
    <location>
        <begin position="225"/>
        <end position="297"/>
    </location>
</feature>
<feature type="compositionally biased region" description="Acidic residues" evidence="1">
    <location>
        <begin position="584"/>
        <end position="596"/>
    </location>
</feature>
<name>A0A4S4LIJ8_9AGAM</name>
<gene>
    <name evidence="2" type="ORF">EW145_g430</name>
</gene>
<comment type="caution">
    <text evidence="2">The sequence shown here is derived from an EMBL/GenBank/DDBJ whole genome shotgun (WGS) entry which is preliminary data.</text>
</comment>
<evidence type="ECO:0000313" key="2">
    <source>
        <dbReference type="EMBL" id="THH11769.1"/>
    </source>
</evidence>